<dbReference type="KEGG" id="bbel:109487925"/>
<dbReference type="Gene3D" id="3.80.10.10">
    <property type="entry name" value="Ribonuclease Inhibitor"/>
    <property type="match status" value="2"/>
</dbReference>
<keyword evidence="3" id="KW-0677">Repeat</keyword>
<dbReference type="SMART" id="SM00082">
    <property type="entry name" value="LRRCT"/>
    <property type="match status" value="1"/>
</dbReference>
<dbReference type="PANTHER" id="PTHR24373">
    <property type="entry name" value="SLIT RELATED LEUCINE-RICH REPEAT NEURONAL PROTEIN"/>
    <property type="match status" value="1"/>
</dbReference>
<dbReference type="RefSeq" id="XP_019647585.1">
    <property type="nucleotide sequence ID" value="XM_019792026.1"/>
</dbReference>
<dbReference type="Proteomes" id="UP000515135">
    <property type="component" value="Unplaced"/>
</dbReference>
<evidence type="ECO:0000256" key="2">
    <source>
        <dbReference type="ARBA" id="ARBA00022729"/>
    </source>
</evidence>
<keyword evidence="1" id="KW-0433">Leucine-rich repeat</keyword>
<dbReference type="PROSITE" id="PS51450">
    <property type="entry name" value="LRR"/>
    <property type="match status" value="2"/>
</dbReference>
<keyword evidence="5" id="KW-1133">Transmembrane helix</keyword>
<protein>
    <submittedName>
        <fullName evidence="9">Carboxypeptidase N subunit 2-like</fullName>
    </submittedName>
</protein>
<evidence type="ECO:0000256" key="1">
    <source>
        <dbReference type="ARBA" id="ARBA00022614"/>
    </source>
</evidence>
<dbReference type="SMART" id="SM00365">
    <property type="entry name" value="LRR_SD22"/>
    <property type="match status" value="4"/>
</dbReference>
<dbReference type="InterPro" id="IPR000483">
    <property type="entry name" value="Cys-rich_flank_reg_C"/>
</dbReference>
<gene>
    <name evidence="9" type="primary">LOC109487925</name>
</gene>
<dbReference type="GO" id="GO:0031012">
    <property type="term" value="C:extracellular matrix"/>
    <property type="evidence" value="ECO:0007669"/>
    <property type="project" value="TreeGrafter"/>
</dbReference>
<organism evidence="8 9">
    <name type="scientific">Branchiostoma belcheri</name>
    <name type="common">Amphioxus</name>
    <dbReference type="NCBI Taxonomy" id="7741"/>
    <lineage>
        <taxon>Eukaryota</taxon>
        <taxon>Metazoa</taxon>
        <taxon>Chordata</taxon>
        <taxon>Cephalochordata</taxon>
        <taxon>Leptocardii</taxon>
        <taxon>Amphioxiformes</taxon>
        <taxon>Branchiostomatidae</taxon>
        <taxon>Branchiostoma</taxon>
    </lineage>
</organism>
<keyword evidence="5" id="KW-0472">Membrane</keyword>
<accession>A0A6P5A2T0</accession>
<dbReference type="FunFam" id="3.80.10.10:FF:001326">
    <property type="entry name" value="Uncharacterized protein"/>
    <property type="match status" value="1"/>
</dbReference>
<feature type="region of interest" description="Disordered" evidence="4">
    <location>
        <begin position="299"/>
        <end position="322"/>
    </location>
</feature>
<dbReference type="Pfam" id="PF01463">
    <property type="entry name" value="LRRCT"/>
    <property type="match status" value="1"/>
</dbReference>
<proteinExistence type="predicted"/>
<keyword evidence="8" id="KW-1185">Reference proteome</keyword>
<feature type="transmembrane region" description="Helical" evidence="5">
    <location>
        <begin position="329"/>
        <end position="359"/>
    </location>
</feature>
<dbReference type="Pfam" id="PF13855">
    <property type="entry name" value="LRR_8"/>
    <property type="match status" value="2"/>
</dbReference>
<feature type="region of interest" description="Disordered" evidence="4">
    <location>
        <begin position="366"/>
        <end position="386"/>
    </location>
</feature>
<keyword evidence="5" id="KW-0812">Transmembrane</keyword>
<dbReference type="InterPro" id="IPR003591">
    <property type="entry name" value="Leu-rich_rpt_typical-subtyp"/>
</dbReference>
<dbReference type="OrthoDB" id="694479at2759"/>
<dbReference type="InterPro" id="IPR032675">
    <property type="entry name" value="LRR_dom_sf"/>
</dbReference>
<feature type="chain" id="PRO_5028342384" evidence="6">
    <location>
        <begin position="25"/>
        <end position="386"/>
    </location>
</feature>
<dbReference type="PANTHER" id="PTHR24373:SF383">
    <property type="entry name" value="LEUCINE-RICH REPEAT-CONTAINING PROTEIN 15-LIKE"/>
    <property type="match status" value="1"/>
</dbReference>
<evidence type="ECO:0000259" key="7">
    <source>
        <dbReference type="SMART" id="SM00082"/>
    </source>
</evidence>
<feature type="domain" description="LRRCT" evidence="7">
    <location>
        <begin position="234"/>
        <end position="283"/>
    </location>
</feature>
<reference evidence="9" key="1">
    <citation type="submission" date="2025-08" db="UniProtKB">
        <authorList>
            <consortium name="RefSeq"/>
        </authorList>
    </citation>
    <scope>IDENTIFICATION</scope>
    <source>
        <tissue evidence="9">Gonad</tissue>
    </source>
</reference>
<evidence type="ECO:0000256" key="6">
    <source>
        <dbReference type="SAM" id="SignalP"/>
    </source>
</evidence>
<dbReference type="InterPro" id="IPR050328">
    <property type="entry name" value="Dev_Immune_Receptor"/>
</dbReference>
<dbReference type="InterPro" id="IPR001611">
    <property type="entry name" value="Leu-rich_rpt"/>
</dbReference>
<dbReference type="SUPFAM" id="SSF52058">
    <property type="entry name" value="L domain-like"/>
    <property type="match status" value="1"/>
</dbReference>
<evidence type="ECO:0000256" key="3">
    <source>
        <dbReference type="ARBA" id="ARBA00022737"/>
    </source>
</evidence>
<dbReference type="SMART" id="SM00369">
    <property type="entry name" value="LRR_TYP"/>
    <property type="match status" value="5"/>
</dbReference>
<evidence type="ECO:0000313" key="8">
    <source>
        <dbReference type="Proteomes" id="UP000515135"/>
    </source>
</evidence>
<feature type="compositionally biased region" description="Polar residues" evidence="4">
    <location>
        <begin position="366"/>
        <end position="375"/>
    </location>
</feature>
<dbReference type="GO" id="GO:0005615">
    <property type="term" value="C:extracellular space"/>
    <property type="evidence" value="ECO:0007669"/>
    <property type="project" value="TreeGrafter"/>
</dbReference>
<feature type="signal peptide" evidence="6">
    <location>
        <begin position="1"/>
        <end position="24"/>
    </location>
</feature>
<dbReference type="GeneID" id="109487925"/>
<keyword evidence="2 6" id="KW-0732">Signal</keyword>
<evidence type="ECO:0000313" key="9">
    <source>
        <dbReference type="RefSeq" id="XP_019647585.1"/>
    </source>
</evidence>
<sequence length="386" mass="41926">MSYEMKRFLVLLLIILKEAGPTEACGSSCSWYCDCSSRVLNSVPQDLPTNITQLTLQSNYITTLSPFDFSRYSILTHLYLNSNQISTVNMYGGVFYSLSRLTRLWLSSNQLTILRADMFVGLDNLQELSLRFNNIHSIEVGTFDATPQLHELDLQHNDISTIAAGVFANLPELQYIDLSDNDINTFPVEALSNLRRFNTSSGIGVDMNRNQMKTLPSAAYDILASFPNINIRGNPWQCDCRMLPFKQKMNGSHSFESQITCAGPGNLAGQSLLTVNPEDLICVQTTTANVTANVTANASGVSANSTPPRGVPTHSTPAGGSSADSTTSWAFSLASFLSGILGVVAGILLASAVFLAIWYRSTRKTSLAPSPSTAPDTRVTAWDPGP</sequence>
<name>A0A6P5A2T0_BRABE</name>
<evidence type="ECO:0000256" key="4">
    <source>
        <dbReference type="SAM" id="MobiDB-lite"/>
    </source>
</evidence>
<dbReference type="AlphaFoldDB" id="A0A6P5A2T0"/>
<evidence type="ECO:0000256" key="5">
    <source>
        <dbReference type="SAM" id="Phobius"/>
    </source>
</evidence>